<dbReference type="HOGENOM" id="CLU_049344_3_1_1"/>
<comment type="similarity">
    <text evidence="1">Belongs to the methyltransferase superfamily.</text>
</comment>
<dbReference type="InterPro" id="IPR051052">
    <property type="entry name" value="Diverse_substrate_MTase"/>
</dbReference>
<dbReference type="GO" id="GO:0032259">
    <property type="term" value="P:methylation"/>
    <property type="evidence" value="ECO:0007669"/>
    <property type="project" value="UniProtKB-KW"/>
</dbReference>
<dbReference type="RefSeq" id="XP_009541759.1">
    <property type="nucleotide sequence ID" value="XM_009543464.1"/>
</dbReference>
<evidence type="ECO:0000313" key="6">
    <source>
        <dbReference type="Proteomes" id="UP000030671"/>
    </source>
</evidence>
<dbReference type="InterPro" id="IPR013216">
    <property type="entry name" value="Methyltransf_11"/>
</dbReference>
<organism evidence="5 6">
    <name type="scientific">Heterobasidion irregulare (strain TC 32-1)</name>
    <dbReference type="NCBI Taxonomy" id="747525"/>
    <lineage>
        <taxon>Eukaryota</taxon>
        <taxon>Fungi</taxon>
        <taxon>Dikarya</taxon>
        <taxon>Basidiomycota</taxon>
        <taxon>Agaricomycotina</taxon>
        <taxon>Agaricomycetes</taxon>
        <taxon>Russulales</taxon>
        <taxon>Bondarzewiaceae</taxon>
        <taxon>Heterobasidion</taxon>
        <taxon>Heterobasidion annosum species complex</taxon>
    </lineage>
</organism>
<dbReference type="InterPro" id="IPR029063">
    <property type="entry name" value="SAM-dependent_MTases_sf"/>
</dbReference>
<name>W4KKI9_HETIT</name>
<dbReference type="PANTHER" id="PTHR44942">
    <property type="entry name" value="METHYLTRANSF_11 DOMAIN-CONTAINING PROTEIN"/>
    <property type="match status" value="1"/>
</dbReference>
<dbReference type="KEGG" id="hir:HETIRDRAFT_42852"/>
<dbReference type="Gene3D" id="3.40.50.150">
    <property type="entry name" value="Vaccinia Virus protein VP39"/>
    <property type="match status" value="1"/>
</dbReference>
<evidence type="ECO:0000256" key="3">
    <source>
        <dbReference type="ARBA" id="ARBA00022679"/>
    </source>
</evidence>
<evidence type="ECO:0000259" key="4">
    <source>
        <dbReference type="Pfam" id="PF08241"/>
    </source>
</evidence>
<evidence type="ECO:0000313" key="5">
    <source>
        <dbReference type="EMBL" id="ETW85855.1"/>
    </source>
</evidence>
<dbReference type="eggNOG" id="KOG3010">
    <property type="taxonomic scope" value="Eukaryota"/>
</dbReference>
<sequence length="274" mass="30774">MTGVVHHVAQTGFGTGTNELYDKARPSYQAPAISYIRQAVKAPTPLNIVEIGAGTGIFTRALLAHPEWSKDIGGLRAVEPSAGMRDVFVKTVSDERVVAQEGSFDQTGVEAGQTDLVVVAQAFHWCPDFDAAALEFARILKPDGVVALIWNLEDRDSATWIGQVRDRIERYELGTPQFRLGLWRKLFETPSYQKLFQPPIEEVWSYTLDGSIDIVTNRALSKSYIAIQPEDVKSKLRDEIRAVLERGDGKKWVDEDKGIFEYPYKTYVVILRQK</sequence>
<proteinExistence type="inferred from homology"/>
<dbReference type="AlphaFoldDB" id="W4KKI9"/>
<dbReference type="GO" id="GO:0008757">
    <property type="term" value="F:S-adenosylmethionine-dependent methyltransferase activity"/>
    <property type="evidence" value="ECO:0007669"/>
    <property type="project" value="InterPro"/>
</dbReference>
<dbReference type="PANTHER" id="PTHR44942:SF4">
    <property type="entry name" value="METHYLTRANSFERASE TYPE 11 DOMAIN-CONTAINING PROTEIN"/>
    <property type="match status" value="1"/>
</dbReference>
<evidence type="ECO:0000256" key="2">
    <source>
        <dbReference type="ARBA" id="ARBA00022603"/>
    </source>
</evidence>
<dbReference type="CDD" id="cd02440">
    <property type="entry name" value="AdoMet_MTases"/>
    <property type="match status" value="1"/>
</dbReference>
<dbReference type="SUPFAM" id="SSF53335">
    <property type="entry name" value="S-adenosyl-L-methionine-dependent methyltransferases"/>
    <property type="match status" value="1"/>
</dbReference>
<dbReference type="InParanoid" id="W4KKI9"/>
<keyword evidence="3" id="KW-0808">Transferase</keyword>
<dbReference type="Pfam" id="PF08241">
    <property type="entry name" value="Methyltransf_11"/>
    <property type="match status" value="1"/>
</dbReference>
<keyword evidence="2" id="KW-0489">Methyltransferase</keyword>
<dbReference type="EMBL" id="KI925455">
    <property type="protein sequence ID" value="ETW85855.1"/>
    <property type="molecule type" value="Genomic_DNA"/>
</dbReference>
<feature type="domain" description="Methyltransferase type 11" evidence="4">
    <location>
        <begin position="49"/>
        <end position="147"/>
    </location>
</feature>
<keyword evidence="6" id="KW-1185">Reference proteome</keyword>
<dbReference type="FunCoup" id="W4KKI9">
    <property type="interactions" value="202"/>
</dbReference>
<evidence type="ECO:0000256" key="1">
    <source>
        <dbReference type="ARBA" id="ARBA00008361"/>
    </source>
</evidence>
<accession>W4KKI9</accession>
<dbReference type="Proteomes" id="UP000030671">
    <property type="component" value="Unassembled WGS sequence"/>
</dbReference>
<dbReference type="GeneID" id="20674281"/>
<gene>
    <name evidence="5" type="ORF">HETIRDRAFT_42852</name>
</gene>
<reference evidence="5 6" key="1">
    <citation type="journal article" date="2012" name="New Phytol.">
        <title>Insight into trade-off between wood decay and parasitism from the genome of a fungal forest pathogen.</title>
        <authorList>
            <person name="Olson A."/>
            <person name="Aerts A."/>
            <person name="Asiegbu F."/>
            <person name="Belbahri L."/>
            <person name="Bouzid O."/>
            <person name="Broberg A."/>
            <person name="Canback B."/>
            <person name="Coutinho P.M."/>
            <person name="Cullen D."/>
            <person name="Dalman K."/>
            <person name="Deflorio G."/>
            <person name="van Diepen L.T."/>
            <person name="Dunand C."/>
            <person name="Duplessis S."/>
            <person name="Durling M."/>
            <person name="Gonthier P."/>
            <person name="Grimwood J."/>
            <person name="Fossdal C.G."/>
            <person name="Hansson D."/>
            <person name="Henrissat B."/>
            <person name="Hietala A."/>
            <person name="Himmelstrand K."/>
            <person name="Hoffmeister D."/>
            <person name="Hogberg N."/>
            <person name="James T.Y."/>
            <person name="Karlsson M."/>
            <person name="Kohler A."/>
            <person name="Kues U."/>
            <person name="Lee Y.H."/>
            <person name="Lin Y.C."/>
            <person name="Lind M."/>
            <person name="Lindquist E."/>
            <person name="Lombard V."/>
            <person name="Lucas S."/>
            <person name="Lunden K."/>
            <person name="Morin E."/>
            <person name="Murat C."/>
            <person name="Park J."/>
            <person name="Raffaello T."/>
            <person name="Rouze P."/>
            <person name="Salamov A."/>
            <person name="Schmutz J."/>
            <person name="Solheim H."/>
            <person name="Stahlberg J."/>
            <person name="Velez H."/>
            <person name="de Vries R.P."/>
            <person name="Wiebenga A."/>
            <person name="Woodward S."/>
            <person name="Yakovlev I."/>
            <person name="Garbelotto M."/>
            <person name="Martin F."/>
            <person name="Grigoriev I.V."/>
            <person name="Stenlid J."/>
        </authorList>
    </citation>
    <scope>NUCLEOTIDE SEQUENCE [LARGE SCALE GENOMIC DNA]</scope>
    <source>
        <strain evidence="5 6">TC 32-1</strain>
    </source>
</reference>
<dbReference type="OrthoDB" id="66144at2759"/>
<protein>
    <recommendedName>
        <fullName evidence="4">Methyltransferase type 11 domain-containing protein</fullName>
    </recommendedName>
</protein>